<feature type="transmembrane region" description="Helical" evidence="1">
    <location>
        <begin position="236"/>
        <end position="253"/>
    </location>
</feature>
<dbReference type="EMBL" id="UYYG01001245">
    <property type="protein sequence ID" value="VDN60798.1"/>
    <property type="molecule type" value="Genomic_DNA"/>
</dbReference>
<protein>
    <submittedName>
        <fullName evidence="5">FZ domain-containing protein</fullName>
    </submittedName>
</protein>
<evidence type="ECO:0000313" key="3">
    <source>
        <dbReference type="Proteomes" id="UP000038040"/>
    </source>
</evidence>
<keyword evidence="4" id="KW-1185">Reference proteome</keyword>
<reference evidence="2 4" key="2">
    <citation type="submission" date="2018-11" db="EMBL/GenBank/DDBJ databases">
        <authorList>
            <consortium name="Pathogen Informatics"/>
        </authorList>
    </citation>
    <scope>NUCLEOTIDE SEQUENCE [LARGE SCALE GENOMIC DNA]</scope>
</reference>
<dbReference type="WBParaSite" id="DME_0000985001-mRNA-1">
    <property type="protein sequence ID" value="DME_0000985001-mRNA-1"/>
    <property type="gene ID" value="DME_0000985001"/>
</dbReference>
<dbReference type="OrthoDB" id="5790531at2759"/>
<dbReference type="STRING" id="318479.A0A0N4UPG4"/>
<organism evidence="3 5">
    <name type="scientific">Dracunculus medinensis</name>
    <name type="common">Guinea worm</name>
    <dbReference type="NCBI Taxonomy" id="318479"/>
    <lineage>
        <taxon>Eukaryota</taxon>
        <taxon>Metazoa</taxon>
        <taxon>Ecdysozoa</taxon>
        <taxon>Nematoda</taxon>
        <taxon>Chromadorea</taxon>
        <taxon>Rhabditida</taxon>
        <taxon>Spirurina</taxon>
        <taxon>Dracunculoidea</taxon>
        <taxon>Dracunculidae</taxon>
        <taxon>Dracunculus</taxon>
    </lineage>
</organism>
<dbReference type="AlphaFoldDB" id="A0A0N4UPG4"/>
<reference evidence="5" key="1">
    <citation type="submission" date="2017-02" db="UniProtKB">
        <authorList>
            <consortium name="WormBaseParasite"/>
        </authorList>
    </citation>
    <scope>IDENTIFICATION</scope>
</reference>
<evidence type="ECO:0000256" key="1">
    <source>
        <dbReference type="SAM" id="Phobius"/>
    </source>
</evidence>
<keyword evidence="1" id="KW-1133">Transmembrane helix</keyword>
<dbReference type="Proteomes" id="UP000274756">
    <property type="component" value="Unassembled WGS sequence"/>
</dbReference>
<evidence type="ECO:0000313" key="5">
    <source>
        <dbReference type="WBParaSite" id="DME_0000985001-mRNA-1"/>
    </source>
</evidence>
<proteinExistence type="predicted"/>
<sequence length="254" mass="30102">MKNRQILRQFFIKNFLQSYIFLLLVFSKFCENIRVPHCILKCKDAHMLQMENEWSMDFAFPLLSLLRSTNNETAAYQRAIEICHSNELLVACLDRCNRSTERTILKMGLMPWADICFNLEELRSQFPCWRANIYNLSSACQPESIKLRNSFKNTTTRQNRPNTTPLAMSYIFLYSSNFRIIFLQLIERIFSISQEAINGMLAMKWTILPPTCNMINSSQRNIFDKFLFDSANCTKLFDFPCIFIIYFIFYVFYL</sequence>
<evidence type="ECO:0000313" key="2">
    <source>
        <dbReference type="EMBL" id="VDN60798.1"/>
    </source>
</evidence>
<keyword evidence="1" id="KW-0472">Membrane</keyword>
<accession>A0A0N4UPG4</accession>
<evidence type="ECO:0000313" key="4">
    <source>
        <dbReference type="Proteomes" id="UP000274756"/>
    </source>
</evidence>
<gene>
    <name evidence="2" type="ORF">DME_LOCUS10771</name>
</gene>
<dbReference type="Proteomes" id="UP000038040">
    <property type="component" value="Unplaced"/>
</dbReference>
<name>A0A0N4UPG4_DRAME</name>
<keyword evidence="1" id="KW-0812">Transmembrane</keyword>